<dbReference type="KEGG" id="npy:NPRO_02470"/>
<organism evidence="1 2">
    <name type="scientific">Candidatus Nitrosymbiomonas proteolyticus</name>
    <dbReference type="NCBI Taxonomy" id="2608984"/>
    <lineage>
        <taxon>Bacteria</taxon>
        <taxon>Bacillati</taxon>
        <taxon>Armatimonadota</taxon>
        <taxon>Armatimonadota incertae sedis</taxon>
        <taxon>Candidatus Nitrosymbiomonas</taxon>
    </lineage>
</organism>
<proteinExistence type="predicted"/>
<accession>A0A809RSG8</accession>
<reference evidence="1" key="1">
    <citation type="journal article" name="DNA Res.">
        <title>The physiological potential of anammox bacteria as revealed by their core genome structure.</title>
        <authorList>
            <person name="Okubo T."/>
            <person name="Toyoda A."/>
            <person name="Fukuhara K."/>
            <person name="Uchiyama I."/>
            <person name="Harigaya Y."/>
            <person name="Kuroiwa M."/>
            <person name="Suzuki T."/>
            <person name="Murakami Y."/>
            <person name="Suwa Y."/>
            <person name="Takami H."/>
        </authorList>
    </citation>
    <scope>NUCLEOTIDE SEQUENCE</scope>
    <source>
        <strain evidence="1">317325-2</strain>
    </source>
</reference>
<evidence type="ECO:0000313" key="1">
    <source>
        <dbReference type="EMBL" id="BBO22652.1"/>
    </source>
</evidence>
<dbReference type="EMBL" id="AP021858">
    <property type="protein sequence ID" value="BBO22652.1"/>
    <property type="molecule type" value="Genomic_DNA"/>
</dbReference>
<dbReference type="AlphaFoldDB" id="A0A809RSG8"/>
<dbReference type="Proteomes" id="UP000662873">
    <property type="component" value="Chromosome"/>
</dbReference>
<name>A0A809RSG8_9BACT</name>
<sequence>MNQNSKWIACLVVGLGTAVVNVYSYNCMSIPADCTPAGYFNPYFFCEGISNPQKCCQKVAYLVDCEDSEEWSVEVDATEYEGRICAGDGFCHLE</sequence>
<evidence type="ECO:0000313" key="2">
    <source>
        <dbReference type="Proteomes" id="UP000662873"/>
    </source>
</evidence>
<gene>
    <name evidence="1" type="ORF">NPRO_02470</name>
</gene>
<protein>
    <submittedName>
        <fullName evidence="1">Uncharacterized protein</fullName>
    </submittedName>
</protein>